<keyword evidence="2" id="KW-0479">Metal-binding</keyword>
<reference evidence="11 12" key="1">
    <citation type="submission" date="2023-03" db="EMBL/GenBank/DDBJ databases">
        <title>High-quality genome of Scylla paramamosain provides insights in environmental adaptation.</title>
        <authorList>
            <person name="Zhang L."/>
        </authorList>
    </citation>
    <scope>NUCLEOTIDE SEQUENCE [LARGE SCALE GENOMIC DNA]</scope>
    <source>
        <strain evidence="11">LZ_2023a</strain>
        <tissue evidence="11">Muscle</tissue>
    </source>
</reference>
<dbReference type="AlphaFoldDB" id="A0AAW0SD98"/>
<evidence type="ECO:0000259" key="10">
    <source>
        <dbReference type="PROSITE" id="PS50157"/>
    </source>
</evidence>
<dbReference type="Proteomes" id="UP001487740">
    <property type="component" value="Unassembled WGS sequence"/>
</dbReference>
<keyword evidence="3" id="KW-0677">Repeat</keyword>
<feature type="non-terminal residue" evidence="11">
    <location>
        <position position="1"/>
    </location>
</feature>
<dbReference type="InterPro" id="IPR036236">
    <property type="entry name" value="Znf_C2H2_sf"/>
</dbReference>
<feature type="domain" description="C2H2-type" evidence="10">
    <location>
        <begin position="303"/>
        <end position="330"/>
    </location>
</feature>
<keyword evidence="12" id="KW-1185">Reference proteome</keyword>
<evidence type="ECO:0000256" key="4">
    <source>
        <dbReference type="ARBA" id="ARBA00022771"/>
    </source>
</evidence>
<dbReference type="PROSITE" id="PS00028">
    <property type="entry name" value="ZINC_FINGER_C2H2_1"/>
    <property type="match status" value="3"/>
</dbReference>
<proteinExistence type="predicted"/>
<dbReference type="FunFam" id="3.30.160.60:FF:000100">
    <property type="entry name" value="Zinc finger 45-like"/>
    <property type="match status" value="1"/>
</dbReference>
<keyword evidence="6" id="KW-0238">DNA-binding</keyword>
<feature type="domain" description="C2H2-type" evidence="10">
    <location>
        <begin position="228"/>
        <end position="255"/>
    </location>
</feature>
<dbReference type="PANTHER" id="PTHR24404:SF114">
    <property type="entry name" value="KLUMPFUSS, ISOFORM B-RELATED"/>
    <property type="match status" value="1"/>
</dbReference>
<evidence type="ECO:0000313" key="11">
    <source>
        <dbReference type="EMBL" id="KAK8372816.1"/>
    </source>
</evidence>
<dbReference type="GO" id="GO:0006357">
    <property type="term" value="P:regulation of transcription by RNA polymerase II"/>
    <property type="evidence" value="ECO:0007669"/>
    <property type="project" value="TreeGrafter"/>
</dbReference>
<evidence type="ECO:0000256" key="5">
    <source>
        <dbReference type="ARBA" id="ARBA00022833"/>
    </source>
</evidence>
<feature type="region of interest" description="Disordered" evidence="9">
    <location>
        <begin position="254"/>
        <end position="274"/>
    </location>
</feature>
<feature type="region of interest" description="Disordered" evidence="9">
    <location>
        <begin position="114"/>
        <end position="136"/>
    </location>
</feature>
<dbReference type="PROSITE" id="PS50157">
    <property type="entry name" value="ZINC_FINGER_C2H2_2"/>
    <property type="match status" value="3"/>
</dbReference>
<dbReference type="EMBL" id="JARAKH010001550">
    <property type="protein sequence ID" value="KAK8372816.1"/>
    <property type="molecule type" value="Genomic_DNA"/>
</dbReference>
<dbReference type="InterPro" id="IPR013087">
    <property type="entry name" value="Znf_C2H2_type"/>
</dbReference>
<evidence type="ECO:0000256" key="7">
    <source>
        <dbReference type="ARBA" id="ARBA00023242"/>
    </source>
</evidence>
<keyword evidence="4 8" id="KW-0863">Zinc-finger</keyword>
<evidence type="ECO:0000256" key="3">
    <source>
        <dbReference type="ARBA" id="ARBA00022737"/>
    </source>
</evidence>
<evidence type="ECO:0000256" key="8">
    <source>
        <dbReference type="PROSITE-ProRule" id="PRU00042"/>
    </source>
</evidence>
<evidence type="ECO:0000313" key="12">
    <source>
        <dbReference type="Proteomes" id="UP001487740"/>
    </source>
</evidence>
<organism evidence="11 12">
    <name type="scientific">Scylla paramamosain</name>
    <name type="common">Mud crab</name>
    <dbReference type="NCBI Taxonomy" id="85552"/>
    <lineage>
        <taxon>Eukaryota</taxon>
        <taxon>Metazoa</taxon>
        <taxon>Ecdysozoa</taxon>
        <taxon>Arthropoda</taxon>
        <taxon>Crustacea</taxon>
        <taxon>Multicrustacea</taxon>
        <taxon>Malacostraca</taxon>
        <taxon>Eumalacostraca</taxon>
        <taxon>Eucarida</taxon>
        <taxon>Decapoda</taxon>
        <taxon>Pleocyemata</taxon>
        <taxon>Brachyura</taxon>
        <taxon>Eubrachyura</taxon>
        <taxon>Portunoidea</taxon>
        <taxon>Portunidae</taxon>
        <taxon>Portuninae</taxon>
        <taxon>Scylla</taxon>
    </lineage>
</organism>
<dbReference type="GO" id="GO:0008270">
    <property type="term" value="F:zinc ion binding"/>
    <property type="evidence" value="ECO:0007669"/>
    <property type="project" value="UniProtKB-KW"/>
</dbReference>
<feature type="compositionally biased region" description="Polar residues" evidence="9">
    <location>
        <begin position="151"/>
        <end position="180"/>
    </location>
</feature>
<comment type="caution">
    <text evidence="11">The sequence shown here is derived from an EMBL/GenBank/DDBJ whole genome shotgun (WGS) entry which is preliminary data.</text>
</comment>
<accession>A0AAW0SD98</accession>
<dbReference type="GO" id="GO:0048598">
    <property type="term" value="P:embryonic morphogenesis"/>
    <property type="evidence" value="ECO:0007669"/>
    <property type="project" value="UniProtKB-ARBA"/>
</dbReference>
<dbReference type="Gene3D" id="3.30.160.60">
    <property type="entry name" value="Classic Zinc Finger"/>
    <property type="match status" value="2"/>
</dbReference>
<evidence type="ECO:0000256" key="6">
    <source>
        <dbReference type="ARBA" id="ARBA00023125"/>
    </source>
</evidence>
<keyword evidence="5" id="KW-0862">Zinc</keyword>
<dbReference type="GO" id="GO:0005634">
    <property type="term" value="C:nucleus"/>
    <property type="evidence" value="ECO:0007669"/>
    <property type="project" value="UniProtKB-SubCell"/>
</dbReference>
<gene>
    <name evidence="11" type="ORF">O3P69_015647</name>
</gene>
<dbReference type="PANTHER" id="PTHR24404">
    <property type="entry name" value="ZINC FINGER PROTEIN"/>
    <property type="match status" value="1"/>
</dbReference>
<comment type="subcellular location">
    <subcellularLocation>
        <location evidence="1">Nucleus</location>
    </subcellularLocation>
</comment>
<dbReference type="InterPro" id="IPR050589">
    <property type="entry name" value="Ikaros_C2H2-ZF"/>
</dbReference>
<keyword evidence="7" id="KW-0539">Nucleus</keyword>
<dbReference type="FunFam" id="3.30.160.60:FF:000624">
    <property type="entry name" value="zinc finger protein 697"/>
    <property type="match status" value="1"/>
</dbReference>
<dbReference type="GO" id="GO:0003700">
    <property type="term" value="F:DNA-binding transcription factor activity"/>
    <property type="evidence" value="ECO:0007669"/>
    <property type="project" value="TreeGrafter"/>
</dbReference>
<dbReference type="GO" id="GO:0000978">
    <property type="term" value="F:RNA polymerase II cis-regulatory region sequence-specific DNA binding"/>
    <property type="evidence" value="ECO:0007669"/>
    <property type="project" value="TreeGrafter"/>
</dbReference>
<protein>
    <recommendedName>
        <fullName evidence="10">C2H2-type domain-containing protein</fullName>
    </recommendedName>
</protein>
<evidence type="ECO:0000256" key="2">
    <source>
        <dbReference type="ARBA" id="ARBA00022723"/>
    </source>
</evidence>
<dbReference type="SMART" id="SM00355">
    <property type="entry name" value="ZnF_C2H2"/>
    <property type="match status" value="3"/>
</dbReference>
<evidence type="ECO:0000256" key="9">
    <source>
        <dbReference type="SAM" id="MobiDB-lite"/>
    </source>
</evidence>
<name>A0AAW0SD98_SCYPA</name>
<dbReference type="SUPFAM" id="SSF57667">
    <property type="entry name" value="beta-beta-alpha zinc fingers"/>
    <property type="match status" value="2"/>
</dbReference>
<feature type="region of interest" description="Disordered" evidence="9">
    <location>
        <begin position="151"/>
        <end position="189"/>
    </location>
</feature>
<feature type="domain" description="C2H2-type" evidence="10">
    <location>
        <begin position="275"/>
        <end position="302"/>
    </location>
</feature>
<evidence type="ECO:0000256" key="1">
    <source>
        <dbReference type="ARBA" id="ARBA00004123"/>
    </source>
</evidence>
<dbReference type="Pfam" id="PF00096">
    <property type="entry name" value="zf-C2H2"/>
    <property type="match status" value="3"/>
</dbReference>
<sequence length="341" mass="36566">RLCLSWSVSPVATWSPVYSVSGGGNRGGVPVVLWSVVRSRRVCGRLRLCLSWPGSPVATWSPVYSVSGGGNRGGVPVVLWSVVRARRVCGRLRLCLSWPGSPVATWRTGGASLASPEGVQWRDSKTPPASPFCPRAPRVSGRQVLPSILPQTPRVSGQQVLPSILPQSPSGARSASSDGTPSVHPRLRPRVPAGLAAARSSVPMEDVTSCSSSRNSWEQQATPGVRTYTCDHCGKVCSTKAAIARHVLSHAGKTRLRGRSGPTEHTATHTGGRNHKCDHCGKTFARKSHLSSHILTHTGERKFQCLECGKRFTLKGDLHRHILTHTGRESSSAWSVGKDLP</sequence>